<feature type="compositionally biased region" description="Basic and acidic residues" evidence="1">
    <location>
        <begin position="837"/>
        <end position="848"/>
    </location>
</feature>
<name>A0A4V4JWZ8_AURPU</name>
<feature type="compositionally biased region" description="Basic and acidic residues" evidence="1">
    <location>
        <begin position="722"/>
        <end position="806"/>
    </location>
</feature>
<reference evidence="2 3" key="1">
    <citation type="submission" date="2018-10" db="EMBL/GenBank/DDBJ databases">
        <title>Fifty Aureobasidium pullulans genomes reveal a recombining polyextremotolerant generalist.</title>
        <authorList>
            <person name="Gostincar C."/>
            <person name="Turk M."/>
            <person name="Zajc J."/>
            <person name="Gunde-Cimerman N."/>
        </authorList>
    </citation>
    <scope>NUCLEOTIDE SEQUENCE [LARGE SCALE GENOMIC DNA]</scope>
    <source>
        <strain evidence="2 3">EXF-6604</strain>
    </source>
</reference>
<feature type="compositionally biased region" description="Low complexity" evidence="1">
    <location>
        <begin position="51"/>
        <end position="77"/>
    </location>
</feature>
<sequence>MAHLMESAEVKSTGDTTFLLEQHTPDPTPIEEKQPPMNASNPIEKAKSQITAASSTPDPTPSRPTATTDTTSMTATPGPIKTTTNVYPAESDSQPSTQSSDRTATASASAPIKTTTNVYPSESISQPPTSESTQSTQSTQSRTATSGKRDTRNTNAASSATAGNTKSNMQSSNTAPLPLADSSEYAPATTTSFIDKHDIVCPDPTAHRDTRLQEQASTAALYVTKTGKNSKQRDDVLDSNNKLSSRSAAASLKYASPRDLPSYPVVGIDTTNSAHSAANLANSGHKQFEHWKPDPSKNAGIAAMAAKDYKMAPMWKPELSAAGSKAALLAHKDGPKLNLWQPEASAEGNSAAGIAMRNKNLGVNLDYGYTEDGHKKALMAATGALGKSRSTKTPPVEHPRYPDSANSAHNALNAATVAHRPATKSVPQDSNSISSDAMRAARVQNMGKNVSRDMFGSAPPVDLEVEEKKKQAALRASAISMAKQMYTQTEKRRRDDEAAEVQARLGTSAATVSHNRVPSAASTQPDLRQQAVQYIHLQEAAQKLANERLAKMDPDGAARYRAHYGYEQQSPRSRLSLRNRPGRNRAESNPKPVRNDDDDSSDDEFRSRRIRHQMSSLNNSVAQQDEKRTQDRAALLAAAEKKVQAQMHTMDEQVFQQTGQVTPAMMEEWEAKARARATVDSENRQRNFGKVNIGGGKYMDQSELDAIAQSRLQPTLNEINDNAEKKRARDEEIRLDQEERRRVQMSEKEREKEVKAESKRLKNQEKAEAKAARQAEKELEKSRKAEEKQARKDDKRRSKEVKRETEDATQTSAAAHSTDRPSTSGAVATTTTTGDHPSIKDEDRDVGVDRNPAVDNETVAATDGAPLEKSDSPDMMTRIATGGTVHSTKSGLHPKLDRHVSTVVSSSSSSARSSLSLSSIDEDEDTHPVAAVTEPTPVAETTAVTLPESEPVGLTSPATASSVPFQRRKSSRMSGFFSRFNRKSKPAEKTQEQPKTTAVTLPPTEAKKSLSTSEPSTTEPTGVTAVAPVTSDVASDSSFRRHDTDLHSISSLSSDEQLPTTRPSARRGRSSISAISGEEDEFEEARDHFDETLAPPPTFGGQQKNQSPARETKFQEEF</sequence>
<feature type="compositionally biased region" description="Polar residues" evidence="1">
    <location>
        <begin position="1047"/>
        <end position="1063"/>
    </location>
</feature>
<feature type="region of interest" description="Disordered" evidence="1">
    <location>
        <begin position="715"/>
        <end position="1118"/>
    </location>
</feature>
<feature type="compositionally biased region" description="Low complexity" evidence="1">
    <location>
        <begin position="1009"/>
        <end position="1021"/>
    </location>
</feature>
<protein>
    <recommendedName>
        <fullName evidence="4">Eisosome protein 1</fullName>
    </recommendedName>
</protein>
<dbReference type="GO" id="GO:0070941">
    <property type="term" value="P:eisosome assembly"/>
    <property type="evidence" value="ECO:0007669"/>
    <property type="project" value="TreeGrafter"/>
</dbReference>
<feature type="compositionally biased region" description="Low complexity" evidence="1">
    <location>
        <begin position="901"/>
        <end position="919"/>
    </location>
</feature>
<feature type="compositionally biased region" description="Low complexity" evidence="1">
    <location>
        <begin position="822"/>
        <end position="834"/>
    </location>
</feature>
<comment type="caution">
    <text evidence="2">The sequence shown here is derived from an EMBL/GenBank/DDBJ whole genome shotgun (WGS) entry which is preliminary data.</text>
</comment>
<dbReference type="AlphaFoldDB" id="A0A4V4JWZ8"/>
<dbReference type="InterPro" id="IPR024527">
    <property type="entry name" value="Eisosome1"/>
</dbReference>
<evidence type="ECO:0000313" key="3">
    <source>
        <dbReference type="Proteomes" id="UP000306584"/>
    </source>
</evidence>
<evidence type="ECO:0000256" key="1">
    <source>
        <dbReference type="SAM" id="MobiDB-lite"/>
    </source>
</evidence>
<feature type="region of interest" description="Disordered" evidence="1">
    <location>
        <begin position="485"/>
        <end position="525"/>
    </location>
</feature>
<feature type="compositionally biased region" description="Polar residues" evidence="1">
    <location>
        <begin position="81"/>
        <end position="95"/>
    </location>
</feature>
<feature type="compositionally biased region" description="Basic and acidic residues" evidence="1">
    <location>
        <begin position="194"/>
        <end position="212"/>
    </location>
</feature>
<feature type="compositionally biased region" description="Low complexity" evidence="1">
    <location>
        <begin position="120"/>
        <end position="146"/>
    </location>
</feature>
<evidence type="ECO:0008006" key="4">
    <source>
        <dbReference type="Google" id="ProtNLM"/>
    </source>
</evidence>
<feature type="compositionally biased region" description="Low complexity" evidence="1">
    <location>
        <begin position="96"/>
        <end position="110"/>
    </location>
</feature>
<feature type="compositionally biased region" description="Polar residues" evidence="1">
    <location>
        <begin position="1100"/>
        <end position="1109"/>
    </location>
</feature>
<dbReference type="Proteomes" id="UP000306584">
    <property type="component" value="Unassembled WGS sequence"/>
</dbReference>
<feature type="region of interest" description="Disordered" evidence="1">
    <location>
        <begin position="564"/>
        <end position="605"/>
    </location>
</feature>
<dbReference type="Pfam" id="PF12757">
    <property type="entry name" value="Eisosome1"/>
    <property type="match status" value="1"/>
</dbReference>
<gene>
    <name evidence="2" type="ORF">D6D01_02945</name>
</gene>
<accession>A0A4V4JWZ8</accession>
<dbReference type="PANTHER" id="PTHR28298">
    <property type="entry name" value="EISOSOME PROTEIN 1"/>
    <property type="match status" value="1"/>
</dbReference>
<proteinExistence type="predicted"/>
<dbReference type="EMBL" id="QZBD01000074">
    <property type="protein sequence ID" value="THY31363.1"/>
    <property type="molecule type" value="Genomic_DNA"/>
</dbReference>
<dbReference type="PANTHER" id="PTHR28298:SF1">
    <property type="entry name" value="EISOSOME PROTEIN 1"/>
    <property type="match status" value="1"/>
</dbReference>
<feature type="compositionally biased region" description="Low complexity" evidence="1">
    <location>
        <begin position="153"/>
        <end position="168"/>
    </location>
</feature>
<evidence type="ECO:0000313" key="2">
    <source>
        <dbReference type="EMBL" id="THY31363.1"/>
    </source>
</evidence>
<feature type="compositionally biased region" description="Polar residues" evidence="1">
    <location>
        <begin position="508"/>
        <end position="525"/>
    </location>
</feature>
<feature type="region of interest" description="Disordered" evidence="1">
    <location>
        <begin position="1"/>
        <end position="243"/>
    </location>
</feature>
<organism evidence="2 3">
    <name type="scientific">Aureobasidium pullulans</name>
    <name type="common">Black yeast</name>
    <name type="synonym">Pullularia pullulans</name>
    <dbReference type="NCBI Taxonomy" id="5580"/>
    <lineage>
        <taxon>Eukaryota</taxon>
        <taxon>Fungi</taxon>
        <taxon>Dikarya</taxon>
        <taxon>Ascomycota</taxon>
        <taxon>Pezizomycotina</taxon>
        <taxon>Dothideomycetes</taxon>
        <taxon>Dothideomycetidae</taxon>
        <taxon>Dothideales</taxon>
        <taxon>Saccotheciaceae</taxon>
        <taxon>Aureobasidium</taxon>
    </lineage>
</organism>